<dbReference type="InParanoid" id="A0A1I5WPA8"/>
<feature type="region of interest" description="Disordered" evidence="3">
    <location>
        <begin position="299"/>
        <end position="318"/>
    </location>
</feature>
<sequence>MKIPLGAARRLAHDLLAGAGLAEERAETTARAITLADAWGIGSHGLFRLPYYLDRMAAGGHPPDAELKTRADTGPLVFLEGGGGLGHWQVAAAAETAVERSGRYGVAAVAVGDSGHCGALGVYALEIARAGRLGLVFSNGPAALPPWGGDRALLSTSPIAAGIPLSPRPAVVDLALSTVARGKVGAKAKAGETLPEGWALDRAGRPTTDPREALAGMLAPLGGAKGYALAFMVEALTGGLVGPHLSRDVADPFAAGDRGRPQRIAHLVLALDPSLGDPEDGGAAARDRLADLADQVTAAGGRVPGTGRSAPDELGDDDEIEVDAAVLDDLRARAASRGDGGPPVPEGDDREQKGSA</sequence>
<comment type="similarity">
    <text evidence="1">Belongs to the LDH2/MDH2 oxidoreductase family.</text>
</comment>
<dbReference type="EMBL" id="FOVH01000024">
    <property type="protein sequence ID" value="SFQ21624.1"/>
    <property type="molecule type" value="Genomic_DNA"/>
</dbReference>
<dbReference type="AlphaFoldDB" id="A0A1I5WPA8"/>
<evidence type="ECO:0000256" key="3">
    <source>
        <dbReference type="SAM" id="MobiDB-lite"/>
    </source>
</evidence>
<dbReference type="OrthoDB" id="924592at2"/>
<dbReference type="InterPro" id="IPR003767">
    <property type="entry name" value="Malate/L-lactate_DH-like"/>
</dbReference>
<dbReference type="RefSeq" id="WP_024934396.1">
    <property type="nucleotide sequence ID" value="NZ_CP083237.1"/>
</dbReference>
<dbReference type="Pfam" id="PF02615">
    <property type="entry name" value="Ldh_2"/>
    <property type="match status" value="1"/>
</dbReference>
<dbReference type="PANTHER" id="PTHR11091">
    <property type="entry name" value="OXIDOREDUCTASE-RELATED"/>
    <property type="match status" value="1"/>
</dbReference>
<reference evidence="4 5" key="1">
    <citation type="submission" date="2016-10" db="EMBL/GenBank/DDBJ databases">
        <authorList>
            <person name="de Groot N.N."/>
        </authorList>
    </citation>
    <scope>NUCLEOTIDE SEQUENCE [LARGE SCALE GENOMIC DNA]</scope>
    <source>
        <strain evidence="4 5">DSM 43067</strain>
    </source>
</reference>
<dbReference type="GO" id="GO:0016491">
    <property type="term" value="F:oxidoreductase activity"/>
    <property type="evidence" value="ECO:0007669"/>
    <property type="project" value="UniProtKB-KW"/>
</dbReference>
<dbReference type="Proteomes" id="UP000183413">
    <property type="component" value="Unassembled WGS sequence"/>
</dbReference>
<feature type="region of interest" description="Disordered" evidence="3">
    <location>
        <begin position="329"/>
        <end position="356"/>
    </location>
</feature>
<dbReference type="PANTHER" id="PTHR11091:SF0">
    <property type="entry name" value="MALATE DEHYDROGENASE"/>
    <property type="match status" value="1"/>
</dbReference>
<dbReference type="InterPro" id="IPR036111">
    <property type="entry name" value="Mal/L-sulfo/L-lacto_DH-like_sf"/>
</dbReference>
<evidence type="ECO:0000313" key="5">
    <source>
        <dbReference type="Proteomes" id="UP000183413"/>
    </source>
</evidence>
<protein>
    <submittedName>
        <fullName evidence="4">(2R)-3-sulfolactate dehydrogenase (NADP+)</fullName>
    </submittedName>
</protein>
<dbReference type="InterPro" id="IPR043144">
    <property type="entry name" value="Mal/L-sulf/L-lact_DH-like_ah"/>
</dbReference>
<dbReference type="eggNOG" id="COG2055">
    <property type="taxonomic scope" value="Bacteria"/>
</dbReference>
<dbReference type="Gene3D" id="3.30.1370.60">
    <property type="entry name" value="Hypothetical oxidoreductase yiak, domain 2"/>
    <property type="match status" value="1"/>
</dbReference>
<dbReference type="GeneID" id="99652557"/>
<dbReference type="STRING" id="1993.SAMN04489713_12468"/>
<accession>A0A1I5WPA8</accession>
<proteinExistence type="inferred from homology"/>
<dbReference type="InterPro" id="IPR043143">
    <property type="entry name" value="Mal/L-sulf/L-lact_DH-like_NADP"/>
</dbReference>
<organism evidence="4 5">
    <name type="scientific">Actinomadura madurae</name>
    <dbReference type="NCBI Taxonomy" id="1993"/>
    <lineage>
        <taxon>Bacteria</taxon>
        <taxon>Bacillati</taxon>
        <taxon>Actinomycetota</taxon>
        <taxon>Actinomycetes</taxon>
        <taxon>Streptosporangiales</taxon>
        <taxon>Thermomonosporaceae</taxon>
        <taxon>Actinomadura</taxon>
    </lineage>
</organism>
<name>A0A1I5WPA8_9ACTN</name>
<evidence type="ECO:0000313" key="4">
    <source>
        <dbReference type="EMBL" id="SFQ21624.1"/>
    </source>
</evidence>
<keyword evidence="2" id="KW-0560">Oxidoreductase</keyword>
<dbReference type="SUPFAM" id="SSF89733">
    <property type="entry name" value="L-sulfolactate dehydrogenase-like"/>
    <property type="match status" value="1"/>
</dbReference>
<dbReference type="Gene3D" id="1.10.1530.10">
    <property type="match status" value="1"/>
</dbReference>
<keyword evidence="5" id="KW-1185">Reference proteome</keyword>
<gene>
    <name evidence="4" type="ORF">SAMN04489713_12468</name>
</gene>
<evidence type="ECO:0000256" key="1">
    <source>
        <dbReference type="ARBA" id="ARBA00006056"/>
    </source>
</evidence>
<evidence type="ECO:0000256" key="2">
    <source>
        <dbReference type="ARBA" id="ARBA00023002"/>
    </source>
</evidence>